<feature type="transmembrane region" description="Helical" evidence="7">
    <location>
        <begin position="300"/>
        <end position="324"/>
    </location>
</feature>
<evidence type="ECO:0000256" key="5">
    <source>
        <dbReference type="ARBA" id="ARBA00023136"/>
    </source>
</evidence>
<name>A0A4R1HWT4_PSEEN</name>
<evidence type="ECO:0000313" key="9">
    <source>
        <dbReference type="Proteomes" id="UP000295560"/>
    </source>
</evidence>
<keyword evidence="4 7" id="KW-1133">Transmembrane helix</keyword>
<dbReference type="Proteomes" id="UP000295560">
    <property type="component" value="Unassembled WGS sequence"/>
</dbReference>
<dbReference type="InterPro" id="IPR002549">
    <property type="entry name" value="AI-2E-like"/>
</dbReference>
<sequence>MDVRLPRSVTVFVVLGGMVITVLGLQLLAWLVVPAVFALVIVILVHPVHEALVRRRVPTAVALLALLLAIYGVILGLVAIVVYAMARLATVLPSYAEPAVRMVQDLAGRLGELGIGSEPIRDLYREVDLLTLASWLTARIPSVAGLVAALVLVYSLLLFMGIESTQIRHRSAALMSDHPRLAGALRGFVAGTRRYIAITGGFALVVGALDAVFLLIMGIPLAVLWGVLAAACNFVPYVGFLIGLAPPALLALLTQGWQSMLVVVVVYFVLNSIITTIIPAKVVGDAVGMSMTVTMASVAFWSWVLGPLGAVLAIPLSLLVKAVFVDGVPSARWLAGFVDSAGRGSGVTDQPEPVPVPEPEPGPEPLPEPTGQNESS</sequence>
<comment type="caution">
    <text evidence="8">The sequence shown here is derived from an EMBL/GenBank/DDBJ whole genome shotgun (WGS) entry which is preliminary data.</text>
</comment>
<dbReference type="GO" id="GO:0055085">
    <property type="term" value="P:transmembrane transport"/>
    <property type="evidence" value="ECO:0007669"/>
    <property type="project" value="TreeGrafter"/>
</dbReference>
<dbReference type="PANTHER" id="PTHR21716">
    <property type="entry name" value="TRANSMEMBRANE PROTEIN"/>
    <property type="match status" value="1"/>
</dbReference>
<comment type="subcellular location">
    <subcellularLocation>
        <location evidence="1">Membrane</location>
        <topology evidence="1">Multi-pass membrane protein</topology>
    </subcellularLocation>
</comment>
<organism evidence="8 9">
    <name type="scientific">Pseudonocardia endophytica</name>
    <dbReference type="NCBI Taxonomy" id="401976"/>
    <lineage>
        <taxon>Bacteria</taxon>
        <taxon>Bacillati</taxon>
        <taxon>Actinomycetota</taxon>
        <taxon>Actinomycetes</taxon>
        <taxon>Pseudonocardiales</taxon>
        <taxon>Pseudonocardiaceae</taxon>
        <taxon>Pseudonocardia</taxon>
    </lineage>
</organism>
<comment type="similarity">
    <text evidence="2">Belongs to the autoinducer-2 exporter (AI-2E) (TC 2.A.86) family.</text>
</comment>
<evidence type="ECO:0000256" key="6">
    <source>
        <dbReference type="SAM" id="MobiDB-lite"/>
    </source>
</evidence>
<dbReference type="EMBL" id="SMFZ01000001">
    <property type="protein sequence ID" value="TCK25535.1"/>
    <property type="molecule type" value="Genomic_DNA"/>
</dbReference>
<evidence type="ECO:0000256" key="4">
    <source>
        <dbReference type="ARBA" id="ARBA00022989"/>
    </source>
</evidence>
<reference evidence="8 9" key="1">
    <citation type="submission" date="2019-03" db="EMBL/GenBank/DDBJ databases">
        <title>Sequencing the genomes of 1000 actinobacteria strains.</title>
        <authorList>
            <person name="Klenk H.-P."/>
        </authorList>
    </citation>
    <scope>NUCLEOTIDE SEQUENCE [LARGE SCALE GENOMIC DNA]</scope>
    <source>
        <strain evidence="8 9">DSM 44969</strain>
    </source>
</reference>
<feature type="transmembrane region" description="Helical" evidence="7">
    <location>
        <begin position="12"/>
        <end position="45"/>
    </location>
</feature>
<feature type="transmembrane region" description="Helical" evidence="7">
    <location>
        <begin position="234"/>
        <end position="253"/>
    </location>
</feature>
<feature type="transmembrane region" description="Helical" evidence="7">
    <location>
        <begin position="57"/>
        <end position="86"/>
    </location>
</feature>
<feature type="transmembrane region" description="Helical" evidence="7">
    <location>
        <begin position="140"/>
        <end position="162"/>
    </location>
</feature>
<accession>A0A4R1HWT4</accession>
<dbReference type="AlphaFoldDB" id="A0A4R1HWT4"/>
<feature type="transmembrane region" description="Helical" evidence="7">
    <location>
        <begin position="260"/>
        <end position="280"/>
    </location>
</feature>
<dbReference type="Pfam" id="PF01594">
    <property type="entry name" value="AI-2E_transport"/>
    <property type="match status" value="1"/>
</dbReference>
<dbReference type="GO" id="GO:0016020">
    <property type="term" value="C:membrane"/>
    <property type="evidence" value="ECO:0007669"/>
    <property type="project" value="UniProtKB-SubCell"/>
</dbReference>
<feature type="region of interest" description="Disordered" evidence="6">
    <location>
        <begin position="341"/>
        <end position="376"/>
    </location>
</feature>
<evidence type="ECO:0000256" key="7">
    <source>
        <dbReference type="SAM" id="Phobius"/>
    </source>
</evidence>
<gene>
    <name evidence="8" type="ORF">EV378_1348</name>
</gene>
<keyword evidence="3 7" id="KW-0812">Transmembrane</keyword>
<keyword evidence="9" id="KW-1185">Reference proteome</keyword>
<feature type="compositionally biased region" description="Pro residues" evidence="6">
    <location>
        <begin position="352"/>
        <end position="368"/>
    </location>
</feature>
<evidence type="ECO:0000313" key="8">
    <source>
        <dbReference type="EMBL" id="TCK25535.1"/>
    </source>
</evidence>
<dbReference type="PANTHER" id="PTHR21716:SF64">
    <property type="entry name" value="AI-2 TRANSPORT PROTEIN TQSA"/>
    <property type="match status" value="1"/>
</dbReference>
<feature type="transmembrane region" description="Helical" evidence="7">
    <location>
        <begin position="195"/>
        <end position="228"/>
    </location>
</feature>
<dbReference type="RefSeq" id="WP_165922168.1">
    <property type="nucleotide sequence ID" value="NZ_SMFZ01000001.1"/>
</dbReference>
<evidence type="ECO:0000256" key="1">
    <source>
        <dbReference type="ARBA" id="ARBA00004141"/>
    </source>
</evidence>
<proteinExistence type="inferred from homology"/>
<keyword evidence="5 7" id="KW-0472">Membrane</keyword>
<evidence type="ECO:0000256" key="2">
    <source>
        <dbReference type="ARBA" id="ARBA00009773"/>
    </source>
</evidence>
<protein>
    <submittedName>
        <fullName evidence="8">Putative PurR-regulated permease PerM</fullName>
    </submittedName>
</protein>
<evidence type="ECO:0000256" key="3">
    <source>
        <dbReference type="ARBA" id="ARBA00022692"/>
    </source>
</evidence>